<protein>
    <submittedName>
        <fullName evidence="2">Uncharacterized protein</fullName>
    </submittedName>
</protein>
<gene>
    <name evidence="2" type="ORF">SKAU_G00408680</name>
</gene>
<comment type="caution">
    <text evidence="2">The sequence shown here is derived from an EMBL/GenBank/DDBJ whole genome shotgun (WGS) entry which is preliminary data.</text>
</comment>
<organism evidence="2 3">
    <name type="scientific">Synaphobranchus kaupii</name>
    <name type="common">Kaup's arrowtooth eel</name>
    <dbReference type="NCBI Taxonomy" id="118154"/>
    <lineage>
        <taxon>Eukaryota</taxon>
        <taxon>Metazoa</taxon>
        <taxon>Chordata</taxon>
        <taxon>Craniata</taxon>
        <taxon>Vertebrata</taxon>
        <taxon>Euteleostomi</taxon>
        <taxon>Actinopterygii</taxon>
        <taxon>Neopterygii</taxon>
        <taxon>Teleostei</taxon>
        <taxon>Anguilliformes</taxon>
        <taxon>Synaphobranchidae</taxon>
        <taxon>Synaphobranchus</taxon>
    </lineage>
</organism>
<accession>A0A9Q1EAH8</accession>
<evidence type="ECO:0000256" key="1">
    <source>
        <dbReference type="SAM" id="MobiDB-lite"/>
    </source>
</evidence>
<keyword evidence="3" id="KW-1185">Reference proteome</keyword>
<proteinExistence type="predicted"/>
<sequence>MRETVRLFSRPGWPAPPRPAKQRGHSGLLPLMRREHCAPPVMPLIPTVYTPSEIRLSHGPVPRRRPPRLFQRDGRYAAAALEEEGEEEEDDLLAECSATVSADVVHGVVTRRGGQETDPDFHPATCASLSAACLNHEGLEKLRRKNTSGARRVFDAPRNPRDDGSLRFRMFA</sequence>
<dbReference type="Proteomes" id="UP001152622">
    <property type="component" value="Chromosome 21"/>
</dbReference>
<evidence type="ECO:0000313" key="2">
    <source>
        <dbReference type="EMBL" id="KAJ8335229.1"/>
    </source>
</evidence>
<dbReference type="EMBL" id="JAINUF010000021">
    <property type="protein sequence ID" value="KAJ8335229.1"/>
    <property type="molecule type" value="Genomic_DNA"/>
</dbReference>
<name>A0A9Q1EAH8_SYNKA</name>
<feature type="region of interest" description="Disordered" evidence="1">
    <location>
        <begin position="1"/>
        <end position="25"/>
    </location>
</feature>
<evidence type="ECO:0000313" key="3">
    <source>
        <dbReference type="Proteomes" id="UP001152622"/>
    </source>
</evidence>
<dbReference type="AlphaFoldDB" id="A0A9Q1EAH8"/>
<reference evidence="2" key="1">
    <citation type="journal article" date="2023" name="Science">
        <title>Genome structures resolve the early diversification of teleost fishes.</title>
        <authorList>
            <person name="Parey E."/>
            <person name="Louis A."/>
            <person name="Montfort J."/>
            <person name="Bouchez O."/>
            <person name="Roques C."/>
            <person name="Iampietro C."/>
            <person name="Lluch J."/>
            <person name="Castinel A."/>
            <person name="Donnadieu C."/>
            <person name="Desvignes T."/>
            <person name="Floi Bucao C."/>
            <person name="Jouanno E."/>
            <person name="Wen M."/>
            <person name="Mejri S."/>
            <person name="Dirks R."/>
            <person name="Jansen H."/>
            <person name="Henkel C."/>
            <person name="Chen W.J."/>
            <person name="Zahm M."/>
            <person name="Cabau C."/>
            <person name="Klopp C."/>
            <person name="Thompson A.W."/>
            <person name="Robinson-Rechavi M."/>
            <person name="Braasch I."/>
            <person name="Lecointre G."/>
            <person name="Bobe J."/>
            <person name="Postlethwait J.H."/>
            <person name="Berthelot C."/>
            <person name="Roest Crollius H."/>
            <person name="Guiguen Y."/>
        </authorList>
    </citation>
    <scope>NUCLEOTIDE SEQUENCE</scope>
    <source>
        <strain evidence="2">WJC10195</strain>
    </source>
</reference>